<evidence type="ECO:0000256" key="3">
    <source>
        <dbReference type="ARBA" id="ARBA00023242"/>
    </source>
</evidence>
<dbReference type="InterPro" id="IPR036388">
    <property type="entry name" value="WH-like_DNA-bd_sf"/>
</dbReference>
<reference evidence="6 7" key="1">
    <citation type="submission" date="2023-11" db="EMBL/GenBank/DDBJ databases">
        <title>Halocaridina rubra genome assembly.</title>
        <authorList>
            <person name="Smith C."/>
        </authorList>
    </citation>
    <scope>NUCLEOTIDE SEQUENCE [LARGE SCALE GENOMIC DNA]</scope>
    <source>
        <strain evidence="6">EP-1</strain>
        <tissue evidence="6">Whole</tissue>
    </source>
</reference>
<dbReference type="PRINTS" id="PR00302">
    <property type="entry name" value="LUPUSLA"/>
</dbReference>
<organism evidence="6 7">
    <name type="scientific">Halocaridina rubra</name>
    <name type="common">Hawaiian red shrimp</name>
    <dbReference type="NCBI Taxonomy" id="373956"/>
    <lineage>
        <taxon>Eukaryota</taxon>
        <taxon>Metazoa</taxon>
        <taxon>Ecdysozoa</taxon>
        <taxon>Arthropoda</taxon>
        <taxon>Crustacea</taxon>
        <taxon>Multicrustacea</taxon>
        <taxon>Malacostraca</taxon>
        <taxon>Eumalacostraca</taxon>
        <taxon>Eucarida</taxon>
        <taxon>Decapoda</taxon>
        <taxon>Pleocyemata</taxon>
        <taxon>Caridea</taxon>
        <taxon>Atyoidea</taxon>
        <taxon>Atyidae</taxon>
        <taxon>Halocaridina</taxon>
    </lineage>
</organism>
<dbReference type="PANTHER" id="PTHR22792">
    <property type="entry name" value="LUPUS LA PROTEIN-RELATED"/>
    <property type="match status" value="1"/>
</dbReference>
<protein>
    <recommendedName>
        <fullName evidence="5">HTH La-type RNA-binding domain-containing protein</fullName>
    </recommendedName>
</protein>
<dbReference type="InterPro" id="IPR036390">
    <property type="entry name" value="WH_DNA-bd_sf"/>
</dbReference>
<evidence type="ECO:0000256" key="4">
    <source>
        <dbReference type="PROSITE-ProRule" id="PRU00332"/>
    </source>
</evidence>
<sequence length="91" mass="10343">MTEGDVEVNGKTTAATETQELDKKIIKQVEYYFVVFNLPRDKHMQELIKNDDGWIFLDEITKFKHLAALSTDTSVIAKSLTKSTNNIVEGH</sequence>
<keyword evidence="3" id="KW-0539">Nucleus</keyword>
<dbReference type="GO" id="GO:0010494">
    <property type="term" value="C:cytoplasmic stress granule"/>
    <property type="evidence" value="ECO:0007669"/>
    <property type="project" value="TreeGrafter"/>
</dbReference>
<dbReference type="PROSITE" id="PS50961">
    <property type="entry name" value="HTH_LA"/>
    <property type="match status" value="1"/>
</dbReference>
<dbReference type="GO" id="GO:0005634">
    <property type="term" value="C:nucleus"/>
    <property type="evidence" value="ECO:0007669"/>
    <property type="project" value="UniProtKB-SubCell"/>
</dbReference>
<name>A0AAN8ZSW7_HALRR</name>
<dbReference type="GO" id="GO:0003729">
    <property type="term" value="F:mRNA binding"/>
    <property type="evidence" value="ECO:0007669"/>
    <property type="project" value="TreeGrafter"/>
</dbReference>
<dbReference type="EMBL" id="JAXCGZ010023057">
    <property type="protein sequence ID" value="KAK7017975.1"/>
    <property type="molecule type" value="Genomic_DNA"/>
</dbReference>
<dbReference type="GO" id="GO:0005829">
    <property type="term" value="C:cytosol"/>
    <property type="evidence" value="ECO:0007669"/>
    <property type="project" value="TreeGrafter"/>
</dbReference>
<dbReference type="SMART" id="SM00715">
    <property type="entry name" value="LA"/>
    <property type="match status" value="1"/>
</dbReference>
<gene>
    <name evidence="6" type="ORF">SK128_028597</name>
</gene>
<proteinExistence type="predicted"/>
<dbReference type="GO" id="GO:0008033">
    <property type="term" value="P:tRNA processing"/>
    <property type="evidence" value="ECO:0007669"/>
    <property type="project" value="TreeGrafter"/>
</dbReference>
<comment type="subcellular location">
    <subcellularLocation>
        <location evidence="1">Nucleus</location>
    </subcellularLocation>
</comment>
<dbReference type="InterPro" id="IPR002344">
    <property type="entry name" value="Lupus_La"/>
</dbReference>
<accession>A0AAN8ZSW7</accession>
<comment type="caution">
    <text evidence="6">The sequence shown here is derived from an EMBL/GenBank/DDBJ whole genome shotgun (WGS) entry which is preliminary data.</text>
</comment>
<keyword evidence="7" id="KW-1185">Reference proteome</keyword>
<evidence type="ECO:0000256" key="2">
    <source>
        <dbReference type="ARBA" id="ARBA00022884"/>
    </source>
</evidence>
<evidence type="ECO:0000313" key="7">
    <source>
        <dbReference type="Proteomes" id="UP001381693"/>
    </source>
</evidence>
<dbReference type="GO" id="GO:0045727">
    <property type="term" value="P:positive regulation of translation"/>
    <property type="evidence" value="ECO:0007669"/>
    <property type="project" value="TreeGrafter"/>
</dbReference>
<dbReference type="Proteomes" id="UP001381693">
    <property type="component" value="Unassembled WGS sequence"/>
</dbReference>
<dbReference type="InterPro" id="IPR006630">
    <property type="entry name" value="La_HTH"/>
</dbReference>
<dbReference type="SUPFAM" id="SSF46785">
    <property type="entry name" value="Winged helix' DNA-binding domain"/>
    <property type="match status" value="1"/>
</dbReference>
<dbReference type="InterPro" id="IPR045180">
    <property type="entry name" value="La_dom_prot"/>
</dbReference>
<evidence type="ECO:0000259" key="5">
    <source>
        <dbReference type="PROSITE" id="PS50961"/>
    </source>
</evidence>
<keyword evidence="2 4" id="KW-0694">RNA-binding</keyword>
<dbReference type="Gene3D" id="1.10.10.10">
    <property type="entry name" value="Winged helix-like DNA-binding domain superfamily/Winged helix DNA-binding domain"/>
    <property type="match status" value="1"/>
</dbReference>
<evidence type="ECO:0000313" key="6">
    <source>
        <dbReference type="EMBL" id="KAK7017975.1"/>
    </source>
</evidence>
<evidence type="ECO:0000256" key="1">
    <source>
        <dbReference type="ARBA" id="ARBA00004123"/>
    </source>
</evidence>
<dbReference type="GO" id="GO:1990904">
    <property type="term" value="C:ribonucleoprotein complex"/>
    <property type="evidence" value="ECO:0007669"/>
    <property type="project" value="InterPro"/>
</dbReference>
<dbReference type="PANTHER" id="PTHR22792:SF166">
    <property type="entry name" value="LUPUS LA PROTEIN HOMOLOG"/>
    <property type="match status" value="1"/>
</dbReference>
<dbReference type="Pfam" id="PF05383">
    <property type="entry name" value="La"/>
    <property type="match status" value="1"/>
</dbReference>
<dbReference type="AlphaFoldDB" id="A0AAN8ZSW7"/>
<feature type="domain" description="HTH La-type RNA-binding" evidence="5">
    <location>
        <begin position="15"/>
        <end position="91"/>
    </location>
</feature>